<accession>F8JPY9</accession>
<organism evidence="1 2">
    <name type="scientific">Streptantibioticus cattleyicolor (strain ATCC 35852 / DSM 46488 / JCM 4925 / NBRC 14057 / NRRL 8057)</name>
    <name type="common">Streptomyces cattleya</name>
    <dbReference type="NCBI Taxonomy" id="1003195"/>
    <lineage>
        <taxon>Bacteria</taxon>
        <taxon>Bacillati</taxon>
        <taxon>Actinomycetota</taxon>
        <taxon>Actinomycetes</taxon>
        <taxon>Kitasatosporales</taxon>
        <taxon>Streptomycetaceae</taxon>
        <taxon>Streptantibioticus</taxon>
    </lineage>
</organism>
<dbReference type="STRING" id="1003195.SCATT_16770"/>
<dbReference type="RefSeq" id="WP_014142438.1">
    <property type="nucleotide sequence ID" value="NC_016111.1"/>
</dbReference>
<sequence length="468" mass="51233">MLQALRQVSAAAEKAEAAKTAAADKATRQRERIALNARDLEVRYGRQVADAYLARLDQMRAAGEKLTLTRINETKRWAELEVAEYRRTVAEARTAAAEKAKAARAAQAEYRAMAAQVQETTLRRMELERTATVRALQGERDRQTAIQRTMAEELSRTRGTLAMLSTASTTAASRWKTAGESITKYGTTATELGHTLMTSVVAPLAAAGAGLTDWGLKAADVFQNTQTSLRNMGMALRDADALMNNLTRYGLQTPYAVGDMLTYGTRIARAAGAHNSDFNSADPRRQARGSTAVSTEAQHIVQMIGDLAARGGITDSAMVQRGYYAIEKLMDADRVSLRDTKQLEYAINMPVQDLAQLLGFRDSQYTQRQVDGFKKVNPGFHAKAGDIYPASAMMMEVMANAKDTGGVRGQDLVGNLLEFWEGKKALPGGKPDKTIRGAAERLGTATFSSRISNMKETWQQQLRAMFQT</sequence>
<dbReference type="OrthoDB" id="3404808at2"/>
<protein>
    <submittedName>
        <fullName evidence="1">Uncharacterized protein</fullName>
    </submittedName>
</protein>
<dbReference type="KEGG" id="scy:SCATT_16770"/>
<keyword evidence="2" id="KW-1185">Reference proteome</keyword>
<evidence type="ECO:0000313" key="2">
    <source>
        <dbReference type="Proteomes" id="UP000007842"/>
    </source>
</evidence>
<evidence type="ECO:0000313" key="1">
    <source>
        <dbReference type="EMBL" id="AEW94048.1"/>
    </source>
</evidence>
<dbReference type="PATRIC" id="fig|1003195.11.peg.3241"/>
<dbReference type="Proteomes" id="UP000007842">
    <property type="component" value="Chromosome"/>
</dbReference>
<reference evidence="2" key="1">
    <citation type="submission" date="2011-12" db="EMBL/GenBank/DDBJ databases">
        <title>Complete genome sequence of Streptomyces cattleya strain DSM 46488.</title>
        <authorList>
            <person name="Ou H.-Y."/>
            <person name="Li P."/>
            <person name="Zhao C."/>
            <person name="O'Hagan D."/>
            <person name="Deng Z."/>
        </authorList>
    </citation>
    <scope>NUCLEOTIDE SEQUENCE [LARGE SCALE GENOMIC DNA]</scope>
    <source>
        <strain evidence="2">ATCC 35852 / DSM 46488 / JCM 4925 / NBRC 14057 / NRRL 8057</strain>
    </source>
</reference>
<name>F8JPY9_STREN</name>
<dbReference type="AlphaFoldDB" id="F8JPY9"/>
<proteinExistence type="predicted"/>
<accession>G8WP15</accession>
<dbReference type="HOGENOM" id="CLU_583828_0_0_11"/>
<dbReference type="EMBL" id="CP003219">
    <property type="protein sequence ID" value="AEW94048.1"/>
    <property type="molecule type" value="Genomic_DNA"/>
</dbReference>
<gene>
    <name evidence="1" type="ordered locus">SCATT_16770</name>
</gene>
<dbReference type="KEGG" id="sct:SCAT_1680"/>